<feature type="compositionally biased region" description="Basic and acidic residues" evidence="2">
    <location>
        <begin position="336"/>
        <end position="352"/>
    </location>
</feature>
<evidence type="ECO:0000256" key="1">
    <source>
        <dbReference type="ARBA" id="ARBA00022837"/>
    </source>
</evidence>
<organism evidence="4 5">
    <name type="scientific">Halteria grandinella</name>
    <dbReference type="NCBI Taxonomy" id="5974"/>
    <lineage>
        <taxon>Eukaryota</taxon>
        <taxon>Sar</taxon>
        <taxon>Alveolata</taxon>
        <taxon>Ciliophora</taxon>
        <taxon>Intramacronucleata</taxon>
        <taxon>Spirotrichea</taxon>
        <taxon>Stichotrichia</taxon>
        <taxon>Sporadotrichida</taxon>
        <taxon>Halteriidae</taxon>
        <taxon>Halteria</taxon>
    </lineage>
</organism>
<dbReference type="InterPro" id="IPR018247">
    <property type="entry name" value="EF_Hand_1_Ca_BS"/>
</dbReference>
<proteinExistence type="predicted"/>
<dbReference type="CDD" id="cd00051">
    <property type="entry name" value="EFh"/>
    <property type="match status" value="1"/>
</dbReference>
<dbReference type="GO" id="GO:0005509">
    <property type="term" value="F:calcium ion binding"/>
    <property type="evidence" value="ECO:0007669"/>
    <property type="project" value="InterPro"/>
</dbReference>
<keyword evidence="1" id="KW-0106">Calcium</keyword>
<accession>A0A8J8SWW2</accession>
<dbReference type="InterPro" id="IPR011992">
    <property type="entry name" value="EF-hand-dom_pair"/>
</dbReference>
<feature type="compositionally biased region" description="Basic and acidic residues" evidence="2">
    <location>
        <begin position="316"/>
        <end position="326"/>
    </location>
</feature>
<name>A0A8J8SWW2_HALGN</name>
<evidence type="ECO:0000256" key="2">
    <source>
        <dbReference type="SAM" id="MobiDB-lite"/>
    </source>
</evidence>
<feature type="region of interest" description="Disordered" evidence="2">
    <location>
        <begin position="316"/>
        <end position="372"/>
    </location>
</feature>
<comment type="caution">
    <text evidence="4">The sequence shown here is derived from an EMBL/GenBank/DDBJ whole genome shotgun (WGS) entry which is preliminary data.</text>
</comment>
<sequence>MASTKHTGLQNSDIEEEKSNATSKVASRFTTTEVLPSKTPPAEKLGVGAGAMGKSPMNSTHVSGIGAAMKKMGFSQRSADTEDEDDEGDDDDGGDGEDDEEDLDIKSSDLIFHPESMLRQWLKKRGKQHCIDFDDEELRQLRSYFNSLDEDGSGAIGVDELEDPLIALGLVENRQQVAQIVAMVDEDGSQQIEFDEFLSIIKGGNTSKQQSQAPPSSMDGSPTKKKTGTSLGGGGPGAAQQLQQQATGSGAIFEFFKKLTSGELKVDSEDKIIPFSIFISTYRRKKILAAMMGKSNKEKEEGTRILNNYKKQLAEKMAREKAERGESLSNTAYSMKKSDAGSKGGAKSDKKSSKSSKMAKRQAAAEQMSSMDSMEPEILLRILFGQGSTAAGAAASNHGSGGGRKK</sequence>
<dbReference type="PROSITE" id="PS00018">
    <property type="entry name" value="EF_HAND_1"/>
    <property type="match status" value="2"/>
</dbReference>
<dbReference type="OrthoDB" id="443458at2759"/>
<evidence type="ECO:0000259" key="3">
    <source>
        <dbReference type="PROSITE" id="PS50222"/>
    </source>
</evidence>
<dbReference type="Gene3D" id="1.10.238.10">
    <property type="entry name" value="EF-hand"/>
    <property type="match status" value="1"/>
</dbReference>
<dbReference type="Pfam" id="PF13499">
    <property type="entry name" value="EF-hand_7"/>
    <property type="match status" value="1"/>
</dbReference>
<feature type="domain" description="EF-hand" evidence="3">
    <location>
        <begin position="136"/>
        <end position="171"/>
    </location>
</feature>
<feature type="region of interest" description="Disordered" evidence="2">
    <location>
        <begin position="1"/>
        <end position="107"/>
    </location>
</feature>
<dbReference type="SMART" id="SM00054">
    <property type="entry name" value="EFh"/>
    <property type="match status" value="2"/>
</dbReference>
<protein>
    <recommendedName>
        <fullName evidence="3">EF-hand domain-containing protein</fullName>
    </recommendedName>
</protein>
<gene>
    <name evidence="4" type="ORF">FGO68_gene16691</name>
</gene>
<reference evidence="4" key="1">
    <citation type="submission" date="2019-06" db="EMBL/GenBank/DDBJ databases">
        <authorList>
            <person name="Zheng W."/>
        </authorList>
    </citation>
    <scope>NUCLEOTIDE SEQUENCE</scope>
    <source>
        <strain evidence="4">QDHG01</strain>
    </source>
</reference>
<feature type="region of interest" description="Disordered" evidence="2">
    <location>
        <begin position="205"/>
        <end position="244"/>
    </location>
</feature>
<dbReference type="EMBL" id="RRYP01019256">
    <property type="protein sequence ID" value="TNV73311.1"/>
    <property type="molecule type" value="Genomic_DNA"/>
</dbReference>
<keyword evidence="5" id="KW-1185">Reference proteome</keyword>
<dbReference type="InterPro" id="IPR002048">
    <property type="entry name" value="EF_hand_dom"/>
</dbReference>
<feature type="compositionally biased region" description="Polar residues" evidence="2">
    <location>
        <begin position="1"/>
        <end position="12"/>
    </location>
</feature>
<dbReference type="SUPFAM" id="SSF47473">
    <property type="entry name" value="EF-hand"/>
    <property type="match status" value="1"/>
</dbReference>
<evidence type="ECO:0000313" key="4">
    <source>
        <dbReference type="EMBL" id="TNV73311.1"/>
    </source>
</evidence>
<feature type="compositionally biased region" description="Acidic residues" evidence="2">
    <location>
        <begin position="81"/>
        <end position="103"/>
    </location>
</feature>
<feature type="domain" description="EF-hand" evidence="3">
    <location>
        <begin position="172"/>
        <end position="207"/>
    </location>
</feature>
<feature type="compositionally biased region" description="Polar residues" evidence="2">
    <location>
        <begin position="20"/>
        <end position="34"/>
    </location>
</feature>
<dbReference type="AlphaFoldDB" id="A0A8J8SWW2"/>
<dbReference type="Proteomes" id="UP000785679">
    <property type="component" value="Unassembled WGS sequence"/>
</dbReference>
<dbReference type="PROSITE" id="PS50222">
    <property type="entry name" value="EF_HAND_2"/>
    <property type="match status" value="2"/>
</dbReference>
<evidence type="ECO:0000313" key="5">
    <source>
        <dbReference type="Proteomes" id="UP000785679"/>
    </source>
</evidence>
<feature type="compositionally biased region" description="Polar residues" evidence="2">
    <location>
        <begin position="205"/>
        <end position="219"/>
    </location>
</feature>